<protein>
    <submittedName>
        <fullName evidence="1">Uncharacterized protein</fullName>
    </submittedName>
</protein>
<accession>A0A382C5G0</accession>
<sequence length="46" mass="5102">MIKDWCVGLFLSSDRRSSYCLTSGSCIGRISLNKRSSTLFAESLIV</sequence>
<evidence type="ECO:0000313" key="1">
    <source>
        <dbReference type="EMBL" id="SVB21114.1"/>
    </source>
</evidence>
<gene>
    <name evidence="1" type="ORF">METZ01_LOCUS173968</name>
</gene>
<dbReference type="EMBL" id="UINC01032825">
    <property type="protein sequence ID" value="SVB21114.1"/>
    <property type="molecule type" value="Genomic_DNA"/>
</dbReference>
<dbReference type="AlphaFoldDB" id="A0A382C5G0"/>
<name>A0A382C5G0_9ZZZZ</name>
<organism evidence="1">
    <name type="scientific">marine metagenome</name>
    <dbReference type="NCBI Taxonomy" id="408172"/>
    <lineage>
        <taxon>unclassified sequences</taxon>
        <taxon>metagenomes</taxon>
        <taxon>ecological metagenomes</taxon>
    </lineage>
</organism>
<reference evidence="1" key="1">
    <citation type="submission" date="2018-05" db="EMBL/GenBank/DDBJ databases">
        <authorList>
            <person name="Lanie J.A."/>
            <person name="Ng W.-L."/>
            <person name="Kazmierczak K.M."/>
            <person name="Andrzejewski T.M."/>
            <person name="Davidsen T.M."/>
            <person name="Wayne K.J."/>
            <person name="Tettelin H."/>
            <person name="Glass J.I."/>
            <person name="Rusch D."/>
            <person name="Podicherti R."/>
            <person name="Tsui H.-C.T."/>
            <person name="Winkler M.E."/>
        </authorList>
    </citation>
    <scope>NUCLEOTIDE SEQUENCE</scope>
</reference>
<proteinExistence type="predicted"/>